<dbReference type="PANTHER" id="PTHR46642:SF2">
    <property type="entry name" value="PHOSPHOGLUCAN PHOSPHATASE LSF2, CHLOROPLASTIC"/>
    <property type="match status" value="1"/>
</dbReference>
<feature type="domain" description="Tyrosine specific protein phosphatases" evidence="6">
    <location>
        <begin position="167"/>
        <end position="226"/>
    </location>
</feature>
<keyword evidence="3" id="KW-0119">Carbohydrate metabolism</keyword>
<evidence type="ECO:0000313" key="8">
    <source>
        <dbReference type="Proteomes" id="UP000290289"/>
    </source>
</evidence>
<evidence type="ECO:0000256" key="1">
    <source>
        <dbReference type="ARBA" id="ARBA00022801"/>
    </source>
</evidence>
<evidence type="ECO:0008006" key="9">
    <source>
        <dbReference type="Google" id="ProtNLM"/>
    </source>
</evidence>
<evidence type="ECO:0000256" key="3">
    <source>
        <dbReference type="ARBA" id="ARBA00023277"/>
    </source>
</evidence>
<dbReference type="STRING" id="3750.A0A498KLV5"/>
<evidence type="ECO:0000256" key="4">
    <source>
        <dbReference type="SAM" id="Phobius"/>
    </source>
</evidence>
<sequence length="336" mass="38201">MASVGNSCFGSVFVAPLENDVFFKKIKKSPCNFLMGFNNSSKSNKIYCGLPENPTSSRPSISKNTVEEYNAAMKKMMRNPYEYHHDLGMNYTLITDDLIVGSQPQKPEDIDHLKEEENVAYILNLQQDTDVEYWGVDLQSIIKRCKELGIRHMRRPAKDFDPDSLRNGLPKAVSSLEWAISEGKGKVYVHCTAGLGRAPAVAIAYMYWFLGMNLNAAYDELTSKRPCGPNKRAIRGATYDLTKTDPWKEPFESLPEYAFENLADWERNLIRDRVCWFLTGSHAIKSSTSLIKAMQQRVGTGDRWRINFWAMLDAGRLSSILVIFFNLPCAIIYYLA</sequence>
<organism evidence="7 8">
    <name type="scientific">Malus domestica</name>
    <name type="common">Apple</name>
    <name type="synonym">Pyrus malus</name>
    <dbReference type="NCBI Taxonomy" id="3750"/>
    <lineage>
        <taxon>Eukaryota</taxon>
        <taxon>Viridiplantae</taxon>
        <taxon>Streptophyta</taxon>
        <taxon>Embryophyta</taxon>
        <taxon>Tracheophyta</taxon>
        <taxon>Spermatophyta</taxon>
        <taxon>Magnoliopsida</taxon>
        <taxon>eudicotyledons</taxon>
        <taxon>Gunneridae</taxon>
        <taxon>Pentapetalae</taxon>
        <taxon>rosids</taxon>
        <taxon>fabids</taxon>
        <taxon>Rosales</taxon>
        <taxon>Rosaceae</taxon>
        <taxon>Amygdaloideae</taxon>
        <taxon>Maleae</taxon>
        <taxon>Malus</taxon>
    </lineage>
</organism>
<evidence type="ECO:0000256" key="2">
    <source>
        <dbReference type="ARBA" id="ARBA00022912"/>
    </source>
</evidence>
<dbReference type="InterPro" id="IPR020422">
    <property type="entry name" value="TYR_PHOSPHATASE_DUAL_dom"/>
</dbReference>
<dbReference type="Proteomes" id="UP000290289">
    <property type="component" value="Chromosome 1"/>
</dbReference>
<evidence type="ECO:0000259" key="5">
    <source>
        <dbReference type="PROSITE" id="PS50054"/>
    </source>
</evidence>
<dbReference type="PANTHER" id="PTHR46642">
    <property type="entry name" value="DUAL SPECIFICITY PHOSPHATASE, SUBGROUP, CATALYTIC DOMAIN"/>
    <property type="match status" value="1"/>
</dbReference>
<keyword evidence="4" id="KW-0472">Membrane</keyword>
<dbReference type="InterPro" id="IPR052832">
    <property type="entry name" value="Starch-Glucan_Phosphatase"/>
</dbReference>
<dbReference type="Pfam" id="PF00782">
    <property type="entry name" value="DSPc"/>
    <property type="match status" value="1"/>
</dbReference>
<keyword evidence="2" id="KW-0904">Protein phosphatase</keyword>
<dbReference type="PROSITE" id="PS50054">
    <property type="entry name" value="TYR_PHOSPHATASE_DUAL"/>
    <property type="match status" value="1"/>
</dbReference>
<dbReference type="InterPro" id="IPR029021">
    <property type="entry name" value="Prot-tyrosine_phosphatase-like"/>
</dbReference>
<feature type="domain" description="Tyrosine-protein phosphatase" evidence="5">
    <location>
        <begin position="90"/>
        <end position="247"/>
    </location>
</feature>
<dbReference type="PROSITE" id="PS50056">
    <property type="entry name" value="TYR_PHOSPHATASE_2"/>
    <property type="match status" value="1"/>
</dbReference>
<protein>
    <recommendedName>
        <fullName evidence="9">Tyrosine specific protein phosphatases domain-containing protein</fullName>
    </recommendedName>
</protein>
<keyword evidence="4" id="KW-1133">Transmembrane helix</keyword>
<reference evidence="7 8" key="1">
    <citation type="submission" date="2018-10" db="EMBL/GenBank/DDBJ databases">
        <title>A high-quality apple genome assembly.</title>
        <authorList>
            <person name="Hu J."/>
        </authorList>
    </citation>
    <scope>NUCLEOTIDE SEQUENCE [LARGE SCALE GENOMIC DNA]</scope>
    <source>
        <strain evidence="8">cv. HFTH1</strain>
        <tissue evidence="7">Young leaf</tissue>
    </source>
</reference>
<dbReference type="GO" id="GO:0019203">
    <property type="term" value="F:carbohydrate phosphatase activity"/>
    <property type="evidence" value="ECO:0007669"/>
    <property type="project" value="InterPro"/>
</dbReference>
<keyword evidence="8" id="KW-1185">Reference proteome</keyword>
<dbReference type="SMART" id="SM00195">
    <property type="entry name" value="DSPc"/>
    <property type="match status" value="1"/>
</dbReference>
<dbReference type="AlphaFoldDB" id="A0A498KLV5"/>
<dbReference type="FunFam" id="3.90.190.10:FF:000075">
    <property type="entry name" value="Phosphoglucan phosphatase LSF2, chloroplastic"/>
    <property type="match status" value="1"/>
</dbReference>
<keyword evidence="1" id="KW-0378">Hydrolase</keyword>
<dbReference type="Gene3D" id="3.90.190.10">
    <property type="entry name" value="Protein tyrosine phosphatase superfamily"/>
    <property type="match status" value="1"/>
</dbReference>
<dbReference type="EMBL" id="RDQH01000327">
    <property type="protein sequence ID" value="RXI08728.1"/>
    <property type="molecule type" value="Genomic_DNA"/>
</dbReference>
<dbReference type="CDD" id="cd14526">
    <property type="entry name" value="DSP_laforin-like"/>
    <property type="match status" value="1"/>
</dbReference>
<evidence type="ECO:0000313" key="7">
    <source>
        <dbReference type="EMBL" id="RXI08728.1"/>
    </source>
</evidence>
<comment type="caution">
    <text evidence="7">The sequence shown here is derived from an EMBL/GenBank/DDBJ whole genome shotgun (WGS) entry which is preliminary data.</text>
</comment>
<accession>A0A498KLV5</accession>
<dbReference type="GO" id="GO:0004721">
    <property type="term" value="F:phosphoprotein phosphatase activity"/>
    <property type="evidence" value="ECO:0007669"/>
    <property type="project" value="UniProtKB-KW"/>
</dbReference>
<dbReference type="GO" id="GO:2001070">
    <property type="term" value="F:starch binding"/>
    <property type="evidence" value="ECO:0007669"/>
    <property type="project" value="TreeGrafter"/>
</dbReference>
<dbReference type="InterPro" id="IPR000387">
    <property type="entry name" value="Tyr_Pase_dom"/>
</dbReference>
<dbReference type="GO" id="GO:0009507">
    <property type="term" value="C:chloroplast"/>
    <property type="evidence" value="ECO:0007669"/>
    <property type="project" value="TreeGrafter"/>
</dbReference>
<gene>
    <name evidence="7" type="ORF">DVH24_022872</name>
</gene>
<evidence type="ECO:0000259" key="6">
    <source>
        <dbReference type="PROSITE" id="PS50056"/>
    </source>
</evidence>
<dbReference type="GO" id="GO:0005983">
    <property type="term" value="P:starch catabolic process"/>
    <property type="evidence" value="ECO:0007669"/>
    <property type="project" value="TreeGrafter"/>
</dbReference>
<feature type="transmembrane region" description="Helical" evidence="4">
    <location>
        <begin position="314"/>
        <end position="335"/>
    </location>
</feature>
<name>A0A498KLV5_MALDO</name>
<dbReference type="SUPFAM" id="SSF52799">
    <property type="entry name" value="(Phosphotyrosine protein) phosphatases II"/>
    <property type="match status" value="1"/>
</dbReference>
<dbReference type="InterPro" id="IPR000340">
    <property type="entry name" value="Dual-sp_phosphatase_cat-dom"/>
</dbReference>
<keyword evidence="4" id="KW-0812">Transmembrane</keyword>
<dbReference type="InterPro" id="IPR045204">
    <property type="entry name" value="DSP_laforin-like"/>
</dbReference>
<proteinExistence type="predicted"/>